<dbReference type="EMBL" id="JALMLT010000006">
    <property type="protein sequence ID" value="MDT8760986.1"/>
    <property type="molecule type" value="Genomic_DNA"/>
</dbReference>
<dbReference type="PANTHER" id="PTHR47234:SF3">
    <property type="entry name" value="SECRETIN_TONB SHORT N-TERMINAL DOMAIN-CONTAINING PROTEIN"/>
    <property type="match status" value="1"/>
</dbReference>
<gene>
    <name evidence="13" type="ORF">MZO42_19985</name>
</gene>
<evidence type="ECO:0000256" key="1">
    <source>
        <dbReference type="ARBA" id="ARBA00004571"/>
    </source>
</evidence>
<protein>
    <submittedName>
        <fullName evidence="13">TonB-dependent receptor</fullName>
    </submittedName>
</protein>
<evidence type="ECO:0000256" key="7">
    <source>
        <dbReference type="ARBA" id="ARBA00023237"/>
    </source>
</evidence>
<evidence type="ECO:0000256" key="5">
    <source>
        <dbReference type="ARBA" id="ARBA00023077"/>
    </source>
</evidence>
<proteinExistence type="inferred from homology"/>
<feature type="domain" description="TonB-dependent receptor-like beta-barrel" evidence="11">
    <location>
        <begin position="254"/>
        <end position="817"/>
    </location>
</feature>
<dbReference type="PANTHER" id="PTHR47234">
    <property type="match status" value="1"/>
</dbReference>
<feature type="chain" id="PRO_5046629334" evidence="10">
    <location>
        <begin position="21"/>
        <end position="861"/>
    </location>
</feature>
<dbReference type="InterPro" id="IPR012910">
    <property type="entry name" value="Plug_dom"/>
</dbReference>
<dbReference type="InterPro" id="IPR036942">
    <property type="entry name" value="Beta-barrel_TonB_sf"/>
</dbReference>
<comment type="similarity">
    <text evidence="8 9">Belongs to the TonB-dependent receptor family.</text>
</comment>
<dbReference type="Gene3D" id="2.40.170.20">
    <property type="entry name" value="TonB-dependent receptor, beta-barrel domain"/>
    <property type="match status" value="1"/>
</dbReference>
<evidence type="ECO:0000256" key="6">
    <source>
        <dbReference type="ARBA" id="ARBA00023136"/>
    </source>
</evidence>
<evidence type="ECO:0000256" key="3">
    <source>
        <dbReference type="ARBA" id="ARBA00022452"/>
    </source>
</evidence>
<accession>A0ABU3N9H1</accession>
<evidence type="ECO:0000259" key="11">
    <source>
        <dbReference type="Pfam" id="PF00593"/>
    </source>
</evidence>
<dbReference type="Pfam" id="PF00593">
    <property type="entry name" value="TonB_dep_Rec_b-barrel"/>
    <property type="match status" value="1"/>
</dbReference>
<comment type="caution">
    <text evidence="13">The sequence shown here is derived from an EMBL/GenBank/DDBJ whole genome shotgun (WGS) entry which is preliminary data.</text>
</comment>
<keyword evidence="5 9" id="KW-0798">TonB box</keyword>
<feature type="signal peptide" evidence="10">
    <location>
        <begin position="1"/>
        <end position="20"/>
    </location>
</feature>
<keyword evidence="10" id="KW-0732">Signal</keyword>
<evidence type="ECO:0000313" key="13">
    <source>
        <dbReference type="EMBL" id="MDT8760986.1"/>
    </source>
</evidence>
<keyword evidence="6 8" id="KW-0472">Membrane</keyword>
<dbReference type="SUPFAM" id="SSF56935">
    <property type="entry name" value="Porins"/>
    <property type="match status" value="1"/>
</dbReference>
<evidence type="ECO:0000256" key="9">
    <source>
        <dbReference type="RuleBase" id="RU003357"/>
    </source>
</evidence>
<dbReference type="InterPro" id="IPR037066">
    <property type="entry name" value="Plug_dom_sf"/>
</dbReference>
<evidence type="ECO:0000256" key="4">
    <source>
        <dbReference type="ARBA" id="ARBA00022692"/>
    </source>
</evidence>
<sequence>MFTRISFLAGVSLFAFSASAAAQTVDTTPVAEEAGGEEIVVTGSRAAERSVADSPVPVDVIGGEALSKSGATETNRVLRDLVPSFNFPQPSLVDGTDSQRPATLRGLAPDQVLVLVNGKRRHTSALLNLNGSVGRGSSAVDLNEIPAIAIDRVEILRDGASSLYGSDAIAGVINLQLRRSEGARASITYGKYLTSMDGVSDVTGVANTGGIPTVLTPGGTTNDILQLNTSGDGRERHDGDTLTLATNFGLPVGQGGYLNLTAQFRDRDPTNRSGADPRRQYLTVGDPRELTIDRFTHRYGDGEAIDYNLFANAGYELGGGFELYAFGSYGIRDASGGGFYRRANDARNRDWSASTTSFVPIYPDGYLPYIATEIEDVSGAVGIRGDVGGFTGDLSVVYGSNQLDYKVTNSVNVSLGAANSPRNFYAGGLRSGQTVVNLDLSRKFDFAGLQSFGIAFGGEYRNENYKIVPGDVASYINGPFSAAPFNAAGGSQVFPGFRPNNATDVSRDSWAAYAEADADVTDFFSVQLAGRYEHYSDFGDTWNGKVAARLEPVQGIAIRGSASTGFRAPSLAQQYFTATSTVFTGGNLIETGTFAVSDPVSVALGAKPLEPEKSTNLGAGVVFSLIPGLTVTADYYNIKIRDRVVLSESLSGAAVVALLTNAGITNATSARFFVNGVDTRTQGVDVVATYKVPEFGAGRFTLSAGYNHNETKITDRASLPSLPGLIVFGRSESLRLTEGQPRDKINASVDWELDPVGLTVRTNRYGRVLSTGSSTDLAVPAGQGVADYWLEPKWITDVELRFQALPGVQLAVGADNVFDVYPTRAPAGGVYGNNNYFLPYSSFSPFGFNGRFVYSRIAFDF</sequence>
<evidence type="ECO:0000256" key="2">
    <source>
        <dbReference type="ARBA" id="ARBA00022448"/>
    </source>
</evidence>
<dbReference type="Pfam" id="PF07715">
    <property type="entry name" value="Plug"/>
    <property type="match status" value="1"/>
</dbReference>
<keyword evidence="2 8" id="KW-0813">Transport</keyword>
<dbReference type="InterPro" id="IPR039426">
    <property type="entry name" value="TonB-dep_rcpt-like"/>
</dbReference>
<keyword evidence="7 8" id="KW-0998">Cell outer membrane</keyword>
<dbReference type="Gene3D" id="2.170.130.10">
    <property type="entry name" value="TonB-dependent receptor, plug domain"/>
    <property type="match status" value="1"/>
</dbReference>
<evidence type="ECO:0000256" key="10">
    <source>
        <dbReference type="SAM" id="SignalP"/>
    </source>
</evidence>
<keyword evidence="13" id="KW-0675">Receptor</keyword>
<comment type="subcellular location">
    <subcellularLocation>
        <location evidence="1 8">Cell outer membrane</location>
        <topology evidence="1 8">Multi-pass membrane protein</topology>
    </subcellularLocation>
</comment>
<reference evidence="13" key="1">
    <citation type="submission" date="2022-04" db="EMBL/GenBank/DDBJ databases">
        <title>Tomato heritable bacteria conferring resistance against bacterial wilt.</title>
        <authorList>
            <person name="Yin J."/>
        </authorList>
    </citation>
    <scope>NUCLEOTIDE SEQUENCE</scope>
    <source>
        <strain evidence="13">Cra20</strain>
    </source>
</reference>
<dbReference type="InterPro" id="IPR000531">
    <property type="entry name" value="Beta-barrel_TonB"/>
</dbReference>
<dbReference type="CDD" id="cd01347">
    <property type="entry name" value="ligand_gated_channel"/>
    <property type="match status" value="1"/>
</dbReference>
<feature type="domain" description="TonB-dependent receptor plug" evidence="12">
    <location>
        <begin position="51"/>
        <end position="172"/>
    </location>
</feature>
<organism evidence="13">
    <name type="scientific">Sphingomonas psychrotolerans</name>
    <dbReference type="NCBI Taxonomy" id="1327635"/>
    <lineage>
        <taxon>Bacteria</taxon>
        <taxon>Pseudomonadati</taxon>
        <taxon>Pseudomonadota</taxon>
        <taxon>Alphaproteobacteria</taxon>
        <taxon>Sphingomonadales</taxon>
        <taxon>Sphingomonadaceae</taxon>
        <taxon>Sphingomonas</taxon>
    </lineage>
</organism>
<name>A0ABU3N9H1_9SPHN</name>
<dbReference type="PROSITE" id="PS52016">
    <property type="entry name" value="TONB_DEPENDENT_REC_3"/>
    <property type="match status" value="1"/>
</dbReference>
<keyword evidence="3 8" id="KW-1134">Transmembrane beta strand</keyword>
<evidence type="ECO:0000259" key="12">
    <source>
        <dbReference type="Pfam" id="PF07715"/>
    </source>
</evidence>
<keyword evidence="4 8" id="KW-0812">Transmembrane</keyword>
<evidence type="ECO:0000256" key="8">
    <source>
        <dbReference type="PROSITE-ProRule" id="PRU01360"/>
    </source>
</evidence>